<evidence type="ECO:0000313" key="1">
    <source>
        <dbReference type="EMBL" id="EGC39007.1"/>
    </source>
</evidence>
<evidence type="ECO:0000313" key="2">
    <source>
        <dbReference type="Proteomes" id="UP000001064"/>
    </source>
</evidence>
<keyword evidence="2" id="KW-1185">Reference proteome</keyword>
<dbReference type="KEGG" id="dpp:DICPUDRAFT_20666"/>
<accession>F0ZAP0</accession>
<dbReference type="OrthoDB" id="17555at2759"/>
<dbReference type="Proteomes" id="UP000001064">
    <property type="component" value="Unassembled WGS sequence"/>
</dbReference>
<dbReference type="InParanoid" id="F0ZAP0"/>
<dbReference type="RefSeq" id="XP_003284460.1">
    <property type="nucleotide sequence ID" value="XM_003284412.1"/>
</dbReference>
<dbReference type="PANTHER" id="PTHR37002">
    <property type="entry name" value="AGAP007005-PA"/>
    <property type="match status" value="1"/>
</dbReference>
<dbReference type="VEuPathDB" id="AmoebaDB:DICPUDRAFT_20666"/>
<dbReference type="GeneID" id="10506212"/>
<feature type="non-terminal residue" evidence="1">
    <location>
        <position position="200"/>
    </location>
</feature>
<reference evidence="2" key="1">
    <citation type="journal article" date="2011" name="Genome Biol.">
        <title>Comparative genomics of the social amoebae Dictyostelium discoideum and Dictyostelium purpureum.</title>
        <authorList>
            <consortium name="US DOE Joint Genome Institute (JGI-PGF)"/>
            <person name="Sucgang R."/>
            <person name="Kuo A."/>
            <person name="Tian X."/>
            <person name="Salerno W."/>
            <person name="Parikh A."/>
            <person name="Feasley C.L."/>
            <person name="Dalin E."/>
            <person name="Tu H."/>
            <person name="Huang E."/>
            <person name="Barry K."/>
            <person name="Lindquist E."/>
            <person name="Shapiro H."/>
            <person name="Bruce D."/>
            <person name="Schmutz J."/>
            <person name="Salamov A."/>
            <person name="Fey P."/>
            <person name="Gaudet P."/>
            <person name="Anjard C."/>
            <person name="Babu M.M."/>
            <person name="Basu S."/>
            <person name="Bushmanova Y."/>
            <person name="van der Wel H."/>
            <person name="Katoh-Kurasawa M."/>
            <person name="Dinh C."/>
            <person name="Coutinho P.M."/>
            <person name="Saito T."/>
            <person name="Elias M."/>
            <person name="Schaap P."/>
            <person name="Kay R.R."/>
            <person name="Henrissat B."/>
            <person name="Eichinger L."/>
            <person name="Rivero F."/>
            <person name="Putnam N.H."/>
            <person name="West C.M."/>
            <person name="Loomis W.F."/>
            <person name="Chisholm R.L."/>
            <person name="Shaulsky G."/>
            <person name="Strassmann J.E."/>
            <person name="Queller D.C."/>
            <person name="Kuspa A."/>
            <person name="Grigoriev I.V."/>
        </authorList>
    </citation>
    <scope>NUCLEOTIDE SEQUENCE [LARGE SCALE GENOMIC DNA]</scope>
    <source>
        <strain evidence="2">QSDP1</strain>
    </source>
</reference>
<organism evidence="1 2">
    <name type="scientific">Dictyostelium purpureum</name>
    <name type="common">Slime mold</name>
    <dbReference type="NCBI Taxonomy" id="5786"/>
    <lineage>
        <taxon>Eukaryota</taxon>
        <taxon>Amoebozoa</taxon>
        <taxon>Evosea</taxon>
        <taxon>Eumycetozoa</taxon>
        <taxon>Dictyostelia</taxon>
        <taxon>Dictyosteliales</taxon>
        <taxon>Dictyosteliaceae</taxon>
        <taxon>Dictyostelium</taxon>
    </lineage>
</organism>
<dbReference type="PANTHER" id="PTHR37002:SF10">
    <property type="entry name" value="TRANSGLUTAMINASE-LIKE DOMAIN-CONTAINING PROTEIN"/>
    <property type="match status" value="1"/>
</dbReference>
<protein>
    <submittedName>
        <fullName evidence="1">Uncharacterized protein</fullName>
    </submittedName>
</protein>
<dbReference type="EMBL" id="GL870965">
    <property type="protein sequence ID" value="EGC39007.1"/>
    <property type="molecule type" value="Genomic_DNA"/>
</dbReference>
<sequence length="200" mass="24044">MFDHETHKRMWNRYFKVNRVYQYTIRFTHKKEIRVEEGQLNKVIYYWHKPTSFQFQEITSSKCQLVDEINGKVISAVEIPTCLHNCYKIEYNSPPPKSRFTLYHVTECNLYSNELEEVNDPREVQIESITEKEIKIFTRCEEEITFDSPEFKQFIDQHKLYPMQTRDGTIETTICFAYRVSLFIYKHITYDINSGGQPPL</sequence>
<proteinExistence type="predicted"/>
<gene>
    <name evidence="1" type="ORF">DICPUDRAFT_20666</name>
</gene>
<name>F0ZAP0_DICPU</name>
<dbReference type="AlphaFoldDB" id="F0ZAP0"/>